<feature type="region of interest" description="Disordered" evidence="4">
    <location>
        <begin position="1"/>
        <end position="28"/>
    </location>
</feature>
<protein>
    <submittedName>
        <fullName evidence="6">Methyltransferase domain-containing protein</fullName>
    </submittedName>
</protein>
<feature type="domain" description="Methyltransferase type 11" evidence="5">
    <location>
        <begin position="58"/>
        <end position="145"/>
    </location>
</feature>
<gene>
    <name evidence="6" type="ORF">LX15_002988</name>
</gene>
<sequence length="279" mass="30130">MPTLPREHSDPAPQEPHRHRQMAESFGVDADRYDRARPRYPDALVNRIITDLSAPTVLDVGCGTGIAARQFQAAGCAVLGVEPDARMADLARRTGVEAEVATFEDWDPAGRVFDVVVAAQAWHWVDPVVGAAKAARVLRPGGRLAVFWHVFEPPPAVGDAFVEVYQRVVPDSPVSVLSKSGSRASAEDIYQKMVAKAADGLREGGGFGEPEQWRFDWERSYTRDEWLDLLPTSGVLTQLPPDKLGAVLEGVGAAIDAIGGSFTMSYATVAITAVRANNP</sequence>
<dbReference type="EMBL" id="JAMTCP010000015">
    <property type="protein sequence ID" value="MCP2259287.1"/>
    <property type="molecule type" value="Genomic_DNA"/>
</dbReference>
<dbReference type="InterPro" id="IPR029063">
    <property type="entry name" value="SAM-dependent_MTases_sf"/>
</dbReference>
<dbReference type="GO" id="GO:0008168">
    <property type="term" value="F:methyltransferase activity"/>
    <property type="evidence" value="ECO:0007669"/>
    <property type="project" value="UniProtKB-KW"/>
</dbReference>
<reference evidence="6 7" key="1">
    <citation type="submission" date="2022-06" db="EMBL/GenBank/DDBJ databases">
        <title>Genomic Encyclopedia of Archaeal and Bacterial Type Strains, Phase II (KMG-II): from individual species to whole genera.</title>
        <authorList>
            <person name="Goeker M."/>
        </authorList>
    </citation>
    <scope>NUCLEOTIDE SEQUENCE [LARGE SCALE GENOMIC DNA]</scope>
    <source>
        <strain evidence="6 7">DSM 40477</strain>
    </source>
</reference>
<organism evidence="6 7">
    <name type="scientific">Streptoalloteichus tenebrarius (strain ATCC 17920 / DSM 40477 / JCM 4838 / CBS 697.72 / NBRC 16177 / NCIMB 11028 / NRRL B-12390 / A12253. 1 / ISP 5477)</name>
    <name type="common">Streptomyces tenebrarius</name>
    <dbReference type="NCBI Taxonomy" id="1933"/>
    <lineage>
        <taxon>Bacteria</taxon>
        <taxon>Bacillati</taxon>
        <taxon>Actinomycetota</taxon>
        <taxon>Actinomycetes</taxon>
        <taxon>Pseudonocardiales</taxon>
        <taxon>Pseudonocardiaceae</taxon>
        <taxon>Streptoalloteichus</taxon>
    </lineage>
</organism>
<comment type="caution">
    <text evidence="6">The sequence shown here is derived from an EMBL/GenBank/DDBJ whole genome shotgun (WGS) entry which is preliminary data.</text>
</comment>
<evidence type="ECO:0000313" key="7">
    <source>
        <dbReference type="Proteomes" id="UP001205311"/>
    </source>
</evidence>
<dbReference type="Gene3D" id="3.40.50.150">
    <property type="entry name" value="Vaccinia Virus protein VP39"/>
    <property type="match status" value="1"/>
</dbReference>
<feature type="compositionally biased region" description="Basic and acidic residues" evidence="4">
    <location>
        <begin position="1"/>
        <end position="10"/>
    </location>
</feature>
<name>A0ABT1HUU9_STRSD</name>
<dbReference type="PANTHER" id="PTHR44942:SF4">
    <property type="entry name" value="METHYLTRANSFERASE TYPE 11 DOMAIN-CONTAINING PROTEIN"/>
    <property type="match status" value="1"/>
</dbReference>
<dbReference type="GO" id="GO:0032259">
    <property type="term" value="P:methylation"/>
    <property type="evidence" value="ECO:0007669"/>
    <property type="project" value="UniProtKB-KW"/>
</dbReference>
<evidence type="ECO:0000256" key="4">
    <source>
        <dbReference type="SAM" id="MobiDB-lite"/>
    </source>
</evidence>
<keyword evidence="2 6" id="KW-0489">Methyltransferase</keyword>
<keyword evidence="3" id="KW-0808">Transferase</keyword>
<dbReference type="SUPFAM" id="SSF53335">
    <property type="entry name" value="S-adenosyl-L-methionine-dependent methyltransferases"/>
    <property type="match status" value="1"/>
</dbReference>
<evidence type="ECO:0000256" key="2">
    <source>
        <dbReference type="ARBA" id="ARBA00022603"/>
    </source>
</evidence>
<evidence type="ECO:0000256" key="1">
    <source>
        <dbReference type="ARBA" id="ARBA00008361"/>
    </source>
</evidence>
<accession>A0ABT1HUU9</accession>
<dbReference type="PANTHER" id="PTHR44942">
    <property type="entry name" value="METHYLTRANSF_11 DOMAIN-CONTAINING PROTEIN"/>
    <property type="match status" value="1"/>
</dbReference>
<comment type="similarity">
    <text evidence="1">Belongs to the methyltransferase superfamily.</text>
</comment>
<dbReference type="InterPro" id="IPR051052">
    <property type="entry name" value="Diverse_substrate_MTase"/>
</dbReference>
<dbReference type="InterPro" id="IPR013216">
    <property type="entry name" value="Methyltransf_11"/>
</dbReference>
<dbReference type="Proteomes" id="UP001205311">
    <property type="component" value="Unassembled WGS sequence"/>
</dbReference>
<dbReference type="Pfam" id="PF08241">
    <property type="entry name" value="Methyltransf_11"/>
    <property type="match status" value="1"/>
</dbReference>
<evidence type="ECO:0000313" key="6">
    <source>
        <dbReference type="EMBL" id="MCP2259287.1"/>
    </source>
</evidence>
<evidence type="ECO:0000259" key="5">
    <source>
        <dbReference type="Pfam" id="PF08241"/>
    </source>
</evidence>
<evidence type="ECO:0000256" key="3">
    <source>
        <dbReference type="ARBA" id="ARBA00022679"/>
    </source>
</evidence>
<keyword evidence="7" id="KW-1185">Reference proteome</keyword>
<dbReference type="CDD" id="cd02440">
    <property type="entry name" value="AdoMet_MTases"/>
    <property type="match status" value="1"/>
</dbReference>
<proteinExistence type="inferred from homology"/>